<evidence type="ECO:0000256" key="1">
    <source>
        <dbReference type="ARBA" id="ARBA00001964"/>
    </source>
</evidence>
<dbReference type="Gene3D" id="3.40.50.12470">
    <property type="match status" value="1"/>
</dbReference>
<dbReference type="NCBIfam" id="NF008907">
    <property type="entry name" value="PRK12270.1"/>
    <property type="match status" value="1"/>
</dbReference>
<dbReference type="GO" id="GO:0004591">
    <property type="term" value="F:oxoglutarate dehydrogenase (succinyl-transferring) activity"/>
    <property type="evidence" value="ECO:0007669"/>
    <property type="project" value="UniProtKB-EC"/>
</dbReference>
<comment type="cofactor">
    <cofactor evidence="1">
        <name>thiamine diphosphate</name>
        <dbReference type="ChEBI" id="CHEBI:58937"/>
    </cofactor>
</comment>
<dbReference type="Gene3D" id="3.40.50.970">
    <property type="match status" value="1"/>
</dbReference>
<dbReference type="Pfam" id="PF16870">
    <property type="entry name" value="OxoGdeHyase_C"/>
    <property type="match status" value="1"/>
</dbReference>
<evidence type="ECO:0000259" key="10">
    <source>
        <dbReference type="SMART" id="SM00861"/>
    </source>
</evidence>
<dbReference type="InterPro" id="IPR011603">
    <property type="entry name" value="2oxoglutarate_DH_E1"/>
</dbReference>
<dbReference type="Gene3D" id="3.40.50.11610">
    <property type="entry name" value="Multifunctional 2-oxoglutarate metabolism enzyme, C-terminal domain"/>
    <property type="match status" value="1"/>
</dbReference>
<dbReference type="SUPFAM" id="SSF52518">
    <property type="entry name" value="Thiamin diphosphate-binding fold (THDP-binding)"/>
    <property type="match status" value="2"/>
</dbReference>
<dbReference type="PANTHER" id="PTHR23152:SF4">
    <property type="entry name" value="2-OXOADIPATE DEHYDROGENASE COMPLEX COMPONENT E1"/>
    <property type="match status" value="1"/>
</dbReference>
<protein>
    <recommendedName>
        <fullName evidence="7">2-oxoglutarate dehydrogenase, mitochondrial</fullName>
        <ecNumber evidence="3">1.2.4.2</ecNumber>
    </recommendedName>
    <alternativeName>
        <fullName evidence="8">2-oxoglutarate dehydrogenase complex component E1</fullName>
    </alternativeName>
</protein>
<dbReference type="InterPro" id="IPR001017">
    <property type="entry name" value="DH_E1"/>
</dbReference>
<evidence type="ECO:0000313" key="12">
    <source>
        <dbReference type="Proteomes" id="UP000738349"/>
    </source>
</evidence>
<dbReference type="InterPro" id="IPR031717">
    <property type="entry name" value="ODO-1/KGD_C"/>
</dbReference>
<dbReference type="GO" id="GO:0005739">
    <property type="term" value="C:mitochondrion"/>
    <property type="evidence" value="ECO:0007669"/>
    <property type="project" value="TreeGrafter"/>
</dbReference>
<dbReference type="CDD" id="cd02016">
    <property type="entry name" value="TPP_E1_OGDC_like"/>
    <property type="match status" value="1"/>
</dbReference>
<evidence type="ECO:0000256" key="8">
    <source>
        <dbReference type="ARBA" id="ARBA00042984"/>
    </source>
</evidence>
<sequence length="1020" mass="113127">MDLLRCASITSVAPRISPKGVGIRGYTTAEAQAEAPNVPSPTAEESFLKGCAATYIDSMYESFRLAPDSVHVSWRTYFRNMEDGSKSPDQAVQLPPGFLSSRDPALKAGFGINQAAQASQAQDHPKVVQLVSAYQSLGHHAANIDPLGLRKNGQGVHAERPSELDPSHHGFSATDLDRQFALGPDILPQFAAQGRESMTLREIVASCESVYCGNFGVEYQHIPEANKREWLRKRLEVPTPFQFSKDEKRRILDSLIWSTSFERFIATKFPTEKRFGLDGAEGLAPGITSLIDRSADVHGIEDIIIGSCHRGRLTMLGTVYGKPREAILSEFAGRVKTDFPGMAGDVKYHLGHDGHRITPDGRRVGISLIANPSHLEAVDPVATGSAYAIQELQGDKERKRSMCLALHGDAAFAGQGVVYETLGLSRLDAYQVGGTIRVIVNNQIGFTTDAECSRSTPYASDLAKYINAPIIHVNADDVEAVTFVCQLAADWRAEFQEDIVIDLVCYRKFGHNEFDQPTFTQPMMYKHVTNQTPPIETYTNKLVNEGTFTAAEIEDQKKWVGDRLNDNFEASKTYISERKAFPPAWDSLPLPNTLASEQFPAPQTAVEHSILQPIARQVSSVPEGFKLHPNLQRILAGRLGAFDEGSVDWSTAEALAFGTLCLEGHSVRLTGQDVQRGTFSQRHSVLHSQSTGDKWTPLNNLSPDQAHFQAINSPLSEFGALGFEYGVTLADPNPLVMWEAQFGDFANNTQVILDNFIVAGESKWLDRSGIVLSLPHGFDGQGAEHSSARLERFLLMCNEEGRSWPADESKIDRAHQDCNVEVVYMTSPANYFHVLRRQLKREFRKPLVIFFSKSLLRHPICRSDISEFTDPSAAFQPVLADPAHESGEIETPDQISRVILCSGQIYASLVKQRTALGLRDTAITRIEELHPFPWREVKANLDKYPNAQSVVWAQEEHYNGGSWHYIRDRLDAVLRKSNYLAGKRLLYAGRGPSASPATGWKKVHEAEEKKLLEDAFSIQE</sequence>
<dbReference type="EC" id="1.2.4.2" evidence="3"/>
<comment type="function">
    <text evidence="6">The 2-oxoglutarate dehydrogenase complex catalyzes the overall conversion of 2-oxoglutarate to succinyl-CoA and CO(2). It contains multiple copies of three enzymatic components: 2-oxoglutarate dehydrogenase (E1), dihydrolipoamide succinyltransferase (E2) and lipoamide dehydrogenase (E3).</text>
</comment>
<dbReference type="OrthoDB" id="413077at2759"/>
<comment type="similarity">
    <text evidence="2">Belongs to the alpha-ketoglutarate dehydrogenase family.</text>
</comment>
<dbReference type="InterPro" id="IPR032106">
    <property type="entry name" value="2-oxogl_dehyd_N"/>
</dbReference>
<comment type="caution">
    <text evidence="11">The sequence shown here is derived from an EMBL/GenBank/DDBJ whole genome shotgun (WGS) entry which is preliminary data.</text>
</comment>
<feature type="domain" description="Transketolase-like pyrimidine-binding" evidence="10">
    <location>
        <begin position="647"/>
        <end position="858"/>
    </location>
</feature>
<accession>A0A9P9ESM6</accession>
<dbReference type="SMART" id="SM00861">
    <property type="entry name" value="Transket_pyr"/>
    <property type="match status" value="1"/>
</dbReference>
<dbReference type="Gene3D" id="1.10.287.1150">
    <property type="entry name" value="TPP helical domain"/>
    <property type="match status" value="1"/>
</dbReference>
<evidence type="ECO:0000256" key="2">
    <source>
        <dbReference type="ARBA" id="ARBA00006936"/>
    </source>
</evidence>
<evidence type="ECO:0000313" key="11">
    <source>
        <dbReference type="EMBL" id="KAH7143619.1"/>
    </source>
</evidence>
<keyword evidence="4" id="KW-0560">Oxidoreductase</keyword>
<evidence type="ECO:0000256" key="6">
    <source>
        <dbReference type="ARBA" id="ARBA00037426"/>
    </source>
</evidence>
<dbReference type="EMBL" id="JAGMUV010000009">
    <property type="protein sequence ID" value="KAH7143619.1"/>
    <property type="molecule type" value="Genomic_DNA"/>
</dbReference>
<dbReference type="InterPro" id="IPR005475">
    <property type="entry name" value="Transketolase-like_Pyr-bd"/>
</dbReference>
<evidence type="ECO:0000256" key="4">
    <source>
        <dbReference type="ARBA" id="ARBA00023002"/>
    </source>
</evidence>
<keyword evidence="12" id="KW-1185">Reference proteome</keyword>
<dbReference type="InterPro" id="IPR042179">
    <property type="entry name" value="KGD_C_sf"/>
</dbReference>
<dbReference type="Pfam" id="PF16078">
    <property type="entry name" value="2-oxogl_dehyd_N"/>
    <property type="match status" value="1"/>
</dbReference>
<evidence type="ECO:0000256" key="5">
    <source>
        <dbReference type="ARBA" id="ARBA00023052"/>
    </source>
</evidence>
<dbReference type="GO" id="GO:0045252">
    <property type="term" value="C:oxoglutarate dehydrogenase complex"/>
    <property type="evidence" value="ECO:0007669"/>
    <property type="project" value="TreeGrafter"/>
</dbReference>
<organism evidence="11 12">
    <name type="scientific">Dactylonectria macrodidyma</name>
    <dbReference type="NCBI Taxonomy" id="307937"/>
    <lineage>
        <taxon>Eukaryota</taxon>
        <taxon>Fungi</taxon>
        <taxon>Dikarya</taxon>
        <taxon>Ascomycota</taxon>
        <taxon>Pezizomycotina</taxon>
        <taxon>Sordariomycetes</taxon>
        <taxon>Hypocreomycetidae</taxon>
        <taxon>Hypocreales</taxon>
        <taxon>Nectriaceae</taxon>
        <taxon>Dactylonectria</taxon>
    </lineage>
</organism>
<reference evidence="11" key="1">
    <citation type="journal article" date="2021" name="Nat. Commun.">
        <title>Genetic determinants of endophytism in the Arabidopsis root mycobiome.</title>
        <authorList>
            <person name="Mesny F."/>
            <person name="Miyauchi S."/>
            <person name="Thiergart T."/>
            <person name="Pickel B."/>
            <person name="Atanasova L."/>
            <person name="Karlsson M."/>
            <person name="Huettel B."/>
            <person name="Barry K.W."/>
            <person name="Haridas S."/>
            <person name="Chen C."/>
            <person name="Bauer D."/>
            <person name="Andreopoulos W."/>
            <person name="Pangilinan J."/>
            <person name="LaButti K."/>
            <person name="Riley R."/>
            <person name="Lipzen A."/>
            <person name="Clum A."/>
            <person name="Drula E."/>
            <person name="Henrissat B."/>
            <person name="Kohler A."/>
            <person name="Grigoriev I.V."/>
            <person name="Martin F.M."/>
            <person name="Hacquard S."/>
        </authorList>
    </citation>
    <scope>NUCLEOTIDE SEQUENCE</scope>
    <source>
        <strain evidence="11">MPI-CAGE-AT-0147</strain>
    </source>
</reference>
<evidence type="ECO:0000256" key="7">
    <source>
        <dbReference type="ARBA" id="ARBA00040267"/>
    </source>
</evidence>
<keyword evidence="5" id="KW-0786">Thiamine pyrophosphate</keyword>
<feature type="region of interest" description="Disordered" evidence="9">
    <location>
        <begin position="145"/>
        <end position="168"/>
    </location>
</feature>
<feature type="compositionally biased region" description="Basic and acidic residues" evidence="9">
    <location>
        <begin position="157"/>
        <end position="168"/>
    </location>
</feature>
<dbReference type="FunFam" id="3.40.50.12470:FF:000003">
    <property type="entry name" value="2-oxoglutarate dehydrogenase E1 component"/>
    <property type="match status" value="1"/>
</dbReference>
<dbReference type="GO" id="GO:0030976">
    <property type="term" value="F:thiamine pyrophosphate binding"/>
    <property type="evidence" value="ECO:0007669"/>
    <property type="project" value="InterPro"/>
</dbReference>
<dbReference type="NCBIfam" id="TIGR00239">
    <property type="entry name" value="2oxo_dh_E1"/>
    <property type="match status" value="1"/>
</dbReference>
<dbReference type="AlphaFoldDB" id="A0A9P9ESM6"/>
<dbReference type="PIRSF" id="PIRSF000157">
    <property type="entry name" value="Oxoglu_dh_E1"/>
    <property type="match status" value="1"/>
</dbReference>
<dbReference type="PANTHER" id="PTHR23152">
    <property type="entry name" value="2-OXOGLUTARATE DEHYDROGENASE"/>
    <property type="match status" value="1"/>
</dbReference>
<name>A0A9P9ESM6_9HYPO</name>
<dbReference type="GO" id="GO:0006099">
    <property type="term" value="P:tricarboxylic acid cycle"/>
    <property type="evidence" value="ECO:0007669"/>
    <property type="project" value="TreeGrafter"/>
</dbReference>
<gene>
    <name evidence="11" type="ORF">EDB81DRAFT_884224</name>
</gene>
<evidence type="ECO:0000256" key="9">
    <source>
        <dbReference type="SAM" id="MobiDB-lite"/>
    </source>
</evidence>
<evidence type="ECO:0000256" key="3">
    <source>
        <dbReference type="ARBA" id="ARBA00012280"/>
    </source>
</evidence>
<dbReference type="NCBIfam" id="NF006914">
    <property type="entry name" value="PRK09404.1"/>
    <property type="match status" value="1"/>
</dbReference>
<dbReference type="Pfam" id="PF00676">
    <property type="entry name" value="E1_dh"/>
    <property type="match status" value="1"/>
</dbReference>
<dbReference type="Pfam" id="PF02779">
    <property type="entry name" value="Transket_pyr"/>
    <property type="match status" value="1"/>
</dbReference>
<dbReference type="Proteomes" id="UP000738349">
    <property type="component" value="Unassembled WGS sequence"/>
</dbReference>
<proteinExistence type="inferred from homology"/>
<dbReference type="InterPro" id="IPR029061">
    <property type="entry name" value="THDP-binding"/>
</dbReference>